<dbReference type="EMBL" id="JACHGO010000001">
    <property type="protein sequence ID" value="MBB5141974.1"/>
    <property type="molecule type" value="Genomic_DNA"/>
</dbReference>
<dbReference type="GO" id="GO:0055085">
    <property type="term" value="P:transmembrane transport"/>
    <property type="evidence" value="ECO:0007669"/>
    <property type="project" value="InterPro"/>
</dbReference>
<dbReference type="Pfam" id="PF00528">
    <property type="entry name" value="BPD_transp_1"/>
    <property type="match status" value="1"/>
</dbReference>
<feature type="domain" description="ABC transmembrane type-1" evidence="7">
    <location>
        <begin position="137"/>
        <end position="323"/>
    </location>
</feature>
<evidence type="ECO:0000259" key="7">
    <source>
        <dbReference type="PROSITE" id="PS50928"/>
    </source>
</evidence>
<name>A0A7W8C0K4_9BACT</name>
<comment type="subcellular location">
    <subcellularLocation>
        <location evidence="1 5">Cell membrane</location>
        <topology evidence="1 5">Multi-pass membrane protein</topology>
    </subcellularLocation>
</comment>
<dbReference type="PANTHER" id="PTHR30325">
    <property type="entry name" value="MEMBRANE COMPONENT OF ABC TRANSPORTER"/>
    <property type="match status" value="1"/>
</dbReference>
<dbReference type="Proteomes" id="UP000539075">
    <property type="component" value="Unassembled WGS sequence"/>
</dbReference>
<dbReference type="RefSeq" id="WP_183717105.1">
    <property type="nucleotide sequence ID" value="NZ_JACHGO010000001.1"/>
</dbReference>
<evidence type="ECO:0000256" key="3">
    <source>
        <dbReference type="ARBA" id="ARBA00022989"/>
    </source>
</evidence>
<comment type="caution">
    <text evidence="8">The sequence shown here is derived from an EMBL/GenBank/DDBJ whole genome shotgun (WGS) entry which is preliminary data.</text>
</comment>
<dbReference type="Gene3D" id="1.10.3720.10">
    <property type="entry name" value="MetI-like"/>
    <property type="match status" value="1"/>
</dbReference>
<dbReference type="AlphaFoldDB" id="A0A7W8C0K4"/>
<dbReference type="InterPro" id="IPR000515">
    <property type="entry name" value="MetI-like"/>
</dbReference>
<keyword evidence="2 5" id="KW-0812">Transmembrane</keyword>
<feature type="transmembrane region" description="Helical" evidence="5">
    <location>
        <begin position="302"/>
        <end position="325"/>
    </location>
</feature>
<dbReference type="GO" id="GO:0042884">
    <property type="term" value="P:microcin transport"/>
    <property type="evidence" value="ECO:0007669"/>
    <property type="project" value="TreeGrafter"/>
</dbReference>
<evidence type="ECO:0000313" key="9">
    <source>
        <dbReference type="Proteomes" id="UP000539075"/>
    </source>
</evidence>
<keyword evidence="5" id="KW-0813">Transport</keyword>
<proteinExistence type="inferred from homology"/>
<sequence>MNPVTRRRWQTFKGNRRAFCFFCFFSLCFSLSLCAEFLANDKPLVVSYQHKLYFPIFQNLDERTLGGDLPIPADYSDPVIATAIAKHGWAVWPPIRYSFGTISQREGVTFPAPPSAENWLGTDDQGRDILARLLYGFRLSVLFGLCLSFFGCVVGMLAGVVQGYYGGLADLLFQRFMEIWSGIPVLYLIIIISSVITMGFWALLALMLAFSWMRVVGVVRAESLRARNMEYVRAARALGVPDRGIMLRHVLPNAVVALISILPFLVNSSIVTLTSLDFLGFGLPPEYPSLGELVVQGKNNLFAPWIGFSAFFTLAGMLTSLVFIGEGLRDAFDPRVFLSNSGQWEERT</sequence>
<evidence type="ECO:0000256" key="5">
    <source>
        <dbReference type="RuleBase" id="RU363032"/>
    </source>
</evidence>
<comment type="similarity">
    <text evidence="5">Belongs to the binding-protein-dependent transport system permease family.</text>
</comment>
<feature type="signal peptide" evidence="6">
    <location>
        <begin position="1"/>
        <end position="35"/>
    </location>
</feature>
<keyword evidence="4 5" id="KW-0472">Membrane</keyword>
<feature type="chain" id="PRO_5030560871" evidence="6">
    <location>
        <begin position="36"/>
        <end position="348"/>
    </location>
</feature>
<evidence type="ECO:0000313" key="8">
    <source>
        <dbReference type="EMBL" id="MBB5141974.1"/>
    </source>
</evidence>
<reference evidence="8 9" key="1">
    <citation type="submission" date="2020-08" db="EMBL/GenBank/DDBJ databases">
        <title>Genomic Encyclopedia of Type Strains, Phase IV (KMG-IV): sequencing the most valuable type-strain genomes for metagenomic binning, comparative biology and taxonomic classification.</title>
        <authorList>
            <person name="Goeker M."/>
        </authorList>
    </citation>
    <scope>NUCLEOTIDE SEQUENCE [LARGE SCALE GENOMIC DNA]</scope>
    <source>
        <strain evidence="8 9">DSM 11275</strain>
    </source>
</reference>
<accession>A0A7W8C0K4</accession>
<dbReference type="SUPFAM" id="SSF161098">
    <property type="entry name" value="MetI-like"/>
    <property type="match status" value="1"/>
</dbReference>
<dbReference type="InterPro" id="IPR035906">
    <property type="entry name" value="MetI-like_sf"/>
</dbReference>
<dbReference type="PANTHER" id="PTHR30325:SF0">
    <property type="entry name" value="INNER MEMBRANE ABC TRANSPORTER PERMEASE PROTEIN YEJE"/>
    <property type="match status" value="1"/>
</dbReference>
<protein>
    <submittedName>
        <fullName evidence="8">Microcin C transport system permease protein</fullName>
    </submittedName>
</protein>
<feature type="transmembrane region" description="Helical" evidence="5">
    <location>
        <begin position="177"/>
        <end position="196"/>
    </location>
</feature>
<dbReference type="GO" id="GO:0005886">
    <property type="term" value="C:plasma membrane"/>
    <property type="evidence" value="ECO:0007669"/>
    <property type="project" value="UniProtKB-SubCell"/>
</dbReference>
<evidence type="ECO:0000256" key="6">
    <source>
        <dbReference type="SAM" id="SignalP"/>
    </source>
</evidence>
<evidence type="ECO:0000256" key="4">
    <source>
        <dbReference type="ARBA" id="ARBA00023136"/>
    </source>
</evidence>
<organism evidence="8 9">
    <name type="scientific">Desulfovibrio intestinalis</name>
    <dbReference type="NCBI Taxonomy" id="58621"/>
    <lineage>
        <taxon>Bacteria</taxon>
        <taxon>Pseudomonadati</taxon>
        <taxon>Thermodesulfobacteriota</taxon>
        <taxon>Desulfovibrionia</taxon>
        <taxon>Desulfovibrionales</taxon>
        <taxon>Desulfovibrionaceae</taxon>
        <taxon>Desulfovibrio</taxon>
    </lineage>
</organism>
<gene>
    <name evidence="8" type="ORF">HNQ38_000037</name>
</gene>
<feature type="transmembrane region" description="Helical" evidence="5">
    <location>
        <begin position="141"/>
        <end position="165"/>
    </location>
</feature>
<keyword evidence="3 5" id="KW-1133">Transmembrane helix</keyword>
<keyword evidence="6" id="KW-0732">Signal</keyword>
<keyword evidence="9" id="KW-1185">Reference proteome</keyword>
<feature type="transmembrane region" description="Helical" evidence="5">
    <location>
        <begin position="255"/>
        <end position="282"/>
    </location>
</feature>
<dbReference type="PROSITE" id="PS50928">
    <property type="entry name" value="ABC_TM1"/>
    <property type="match status" value="1"/>
</dbReference>
<evidence type="ECO:0000256" key="1">
    <source>
        <dbReference type="ARBA" id="ARBA00004651"/>
    </source>
</evidence>
<evidence type="ECO:0000256" key="2">
    <source>
        <dbReference type="ARBA" id="ARBA00022692"/>
    </source>
</evidence>
<dbReference type="CDD" id="cd06261">
    <property type="entry name" value="TM_PBP2"/>
    <property type="match status" value="1"/>
</dbReference>